<dbReference type="Gene3D" id="1.25.40.10">
    <property type="entry name" value="Tetratricopeptide repeat domain"/>
    <property type="match status" value="1"/>
</dbReference>
<dbReference type="EMBL" id="UINC01211357">
    <property type="protein sequence ID" value="SVE35222.1"/>
    <property type="molecule type" value="Genomic_DNA"/>
</dbReference>
<sequence length="123" mass="13622">MLLLSACIDKNGYDGNIKSSEIRESQTTNEVALTNLNLGIAYLKEGDYNKALEKLKKSLIADSSYAPTYNVLGLLYQQLGDDNKAEENFKRALTINNVDSSTLNNYGNFLCKLGRLSEAEDAF</sequence>
<dbReference type="PANTHER" id="PTHR44523">
    <property type="entry name" value="TETRATRICOPEPTIDE REPEAT PROTEIN 13"/>
    <property type="match status" value="1"/>
</dbReference>
<gene>
    <name evidence="1" type="ORF">METZ01_LOCUS488076</name>
</gene>
<dbReference type="InterPro" id="IPR019734">
    <property type="entry name" value="TPR_rpt"/>
</dbReference>
<organism evidence="1">
    <name type="scientific">marine metagenome</name>
    <dbReference type="NCBI Taxonomy" id="408172"/>
    <lineage>
        <taxon>unclassified sequences</taxon>
        <taxon>metagenomes</taxon>
        <taxon>ecological metagenomes</taxon>
    </lineage>
</organism>
<dbReference type="SUPFAM" id="SSF48452">
    <property type="entry name" value="TPR-like"/>
    <property type="match status" value="1"/>
</dbReference>
<dbReference type="SMART" id="SM00028">
    <property type="entry name" value="TPR"/>
    <property type="match status" value="2"/>
</dbReference>
<dbReference type="InterPro" id="IPR011990">
    <property type="entry name" value="TPR-like_helical_dom_sf"/>
</dbReference>
<accession>A0A383CSQ3</accession>
<proteinExistence type="predicted"/>
<name>A0A383CSQ3_9ZZZZ</name>
<feature type="non-terminal residue" evidence="1">
    <location>
        <position position="123"/>
    </location>
</feature>
<dbReference type="Pfam" id="PF13424">
    <property type="entry name" value="TPR_12"/>
    <property type="match status" value="1"/>
</dbReference>
<dbReference type="AlphaFoldDB" id="A0A383CSQ3"/>
<evidence type="ECO:0000313" key="1">
    <source>
        <dbReference type="EMBL" id="SVE35222.1"/>
    </source>
</evidence>
<reference evidence="1" key="1">
    <citation type="submission" date="2018-05" db="EMBL/GenBank/DDBJ databases">
        <authorList>
            <person name="Lanie J.A."/>
            <person name="Ng W.-L."/>
            <person name="Kazmierczak K.M."/>
            <person name="Andrzejewski T.M."/>
            <person name="Davidsen T.M."/>
            <person name="Wayne K.J."/>
            <person name="Tettelin H."/>
            <person name="Glass J.I."/>
            <person name="Rusch D."/>
            <person name="Podicherti R."/>
            <person name="Tsui H.-C.T."/>
            <person name="Winkler M.E."/>
        </authorList>
    </citation>
    <scope>NUCLEOTIDE SEQUENCE</scope>
</reference>
<protein>
    <submittedName>
        <fullName evidence="1">Uncharacterized protein</fullName>
    </submittedName>
</protein>
<dbReference type="PROSITE" id="PS50005">
    <property type="entry name" value="TPR"/>
    <property type="match status" value="2"/>
</dbReference>
<dbReference type="PANTHER" id="PTHR44523:SF1">
    <property type="entry name" value="TETRATRICOPEPTIDE REPEAT PROTEIN 13"/>
    <property type="match status" value="1"/>
</dbReference>